<dbReference type="AlphaFoldDB" id="A0A1M5B3Q1"/>
<dbReference type="OrthoDB" id="5878625at2"/>
<organism evidence="2 3">
    <name type="scientific">Desulfofundulus australicus DSM 11792</name>
    <dbReference type="NCBI Taxonomy" id="1121425"/>
    <lineage>
        <taxon>Bacteria</taxon>
        <taxon>Bacillati</taxon>
        <taxon>Bacillota</taxon>
        <taxon>Clostridia</taxon>
        <taxon>Eubacteriales</taxon>
        <taxon>Peptococcaceae</taxon>
        <taxon>Desulfofundulus</taxon>
    </lineage>
</organism>
<gene>
    <name evidence="2" type="ORF">SAMN02745218_02073</name>
</gene>
<name>A0A1M5B3Q1_9FIRM</name>
<feature type="domain" description="Prenylated flavin chaperone LpdD-like" evidence="1">
    <location>
        <begin position="13"/>
        <end position="126"/>
    </location>
</feature>
<accession>A0A1M5B3Q1</accession>
<dbReference type="RefSeq" id="WP_073165958.1">
    <property type="nucleotide sequence ID" value="NZ_FQUW01000025.1"/>
</dbReference>
<reference evidence="3" key="1">
    <citation type="submission" date="2016-11" db="EMBL/GenBank/DDBJ databases">
        <authorList>
            <person name="Varghese N."/>
            <person name="Submissions S."/>
        </authorList>
    </citation>
    <scope>NUCLEOTIDE SEQUENCE [LARGE SCALE GENOMIC DNA]</scope>
    <source>
        <strain evidence="3">DSM 11792</strain>
    </source>
</reference>
<dbReference type="InterPro" id="IPR048844">
    <property type="entry name" value="LpdD_chaperone-like"/>
</dbReference>
<dbReference type="Proteomes" id="UP000184196">
    <property type="component" value="Unassembled WGS sequence"/>
</dbReference>
<evidence type="ECO:0000259" key="1">
    <source>
        <dbReference type="Pfam" id="PF21758"/>
    </source>
</evidence>
<proteinExistence type="predicted"/>
<evidence type="ECO:0000313" key="3">
    <source>
        <dbReference type="Proteomes" id="UP000184196"/>
    </source>
</evidence>
<keyword evidence="3" id="KW-1185">Reference proteome</keyword>
<sequence length="136" mass="14910">MTGVKNLFFIAGEGKHRVQLQATLTGDGIIFTLLGGEKPHIGAMVMSIPRPSMVEPRKLSCNSISVPRLGHKEDEIIKPLAEKLAKASGQVVVAIAGLHVENAQKEDINLLIDNSWQVMQQLLNALNFEKNNANFR</sequence>
<evidence type="ECO:0000313" key="2">
    <source>
        <dbReference type="EMBL" id="SHF36812.1"/>
    </source>
</evidence>
<dbReference type="EMBL" id="FQUW01000025">
    <property type="protein sequence ID" value="SHF36812.1"/>
    <property type="molecule type" value="Genomic_DNA"/>
</dbReference>
<protein>
    <recommendedName>
        <fullName evidence="1">Prenylated flavin chaperone LpdD-like domain-containing protein</fullName>
    </recommendedName>
</protein>
<dbReference type="Pfam" id="PF21758">
    <property type="entry name" value="PAC_bac"/>
    <property type="match status" value="1"/>
</dbReference>